<dbReference type="STRING" id="6526.A0A2C9L887"/>
<comment type="similarity">
    <text evidence="2 4">Belongs to the AB hydrolase superfamily. Lipase family.</text>
</comment>
<dbReference type="Proteomes" id="UP000076420">
    <property type="component" value="Unassembled WGS sequence"/>
</dbReference>
<proteinExistence type="inferred from homology"/>
<dbReference type="EnsemblMetazoa" id="BGLB028132-RA">
    <property type="protein sequence ID" value="BGLB028132-PA"/>
    <property type="gene ID" value="BGLB028132"/>
</dbReference>
<evidence type="ECO:0000256" key="3">
    <source>
        <dbReference type="ARBA" id="ARBA00022525"/>
    </source>
</evidence>
<organism evidence="6 7">
    <name type="scientific">Biomphalaria glabrata</name>
    <name type="common">Bloodfluke planorb</name>
    <name type="synonym">Freshwater snail</name>
    <dbReference type="NCBI Taxonomy" id="6526"/>
    <lineage>
        <taxon>Eukaryota</taxon>
        <taxon>Metazoa</taxon>
        <taxon>Spiralia</taxon>
        <taxon>Lophotrochozoa</taxon>
        <taxon>Mollusca</taxon>
        <taxon>Gastropoda</taxon>
        <taxon>Heterobranchia</taxon>
        <taxon>Euthyneura</taxon>
        <taxon>Panpulmonata</taxon>
        <taxon>Hygrophila</taxon>
        <taxon>Lymnaeoidea</taxon>
        <taxon>Planorbidae</taxon>
        <taxon>Biomphalaria</taxon>
    </lineage>
</organism>
<dbReference type="KEGG" id="bgt:106054787"/>
<evidence type="ECO:0000256" key="4">
    <source>
        <dbReference type="RuleBase" id="RU004262"/>
    </source>
</evidence>
<dbReference type="Pfam" id="PF00151">
    <property type="entry name" value="Lipase"/>
    <property type="match status" value="1"/>
</dbReference>
<sequence>MSRTDQNNHGSVSKLAALDLKDLCLPVGTYQTDQTSWNLYNYVYGKIQEVVNATLGSTKTCCKSDLLPKGCECYEIFSNTMFYKPQCPTSIRITFYLYTRQHRAAPQWIQAGESFIKGTSYSGNKKTIFIAHGFTDNGGSQWIIEMINALLNAEDVNVIVVDWGEGAKGPYYLQAAANTRIVGSMVGQLIQDMHVFSHASYATFHLIGHSLGAHLLGYAGKEVFRLTNQKVGRISGLDPAGPAFEQESSFTRIDSSDAKFVDIVHTDAEPLIKGGFGIQSSVGHVDFYVNGGVHQPGCPEEGFLLINFLLVYQITVKDFKEGIACSHRRAVELFTNSISTCRYNPPGGNSACTMGYHVSRSCKGDHRPVTTSRAPYC</sequence>
<evidence type="ECO:0000256" key="2">
    <source>
        <dbReference type="ARBA" id="ARBA00010701"/>
    </source>
</evidence>
<feature type="domain" description="Lipase" evidence="5">
    <location>
        <begin position="84"/>
        <end position="340"/>
    </location>
</feature>
<dbReference type="InterPro" id="IPR029058">
    <property type="entry name" value="AB_hydrolase_fold"/>
</dbReference>
<protein>
    <recommendedName>
        <fullName evidence="5">Lipase domain-containing protein</fullName>
    </recommendedName>
</protein>
<dbReference type="VEuPathDB" id="VectorBase:BGLAX_035476"/>
<dbReference type="PRINTS" id="PR00821">
    <property type="entry name" value="TAGLIPASE"/>
</dbReference>
<dbReference type="AlphaFoldDB" id="A0A2C9L887"/>
<evidence type="ECO:0000313" key="7">
    <source>
        <dbReference type="Proteomes" id="UP000076420"/>
    </source>
</evidence>
<gene>
    <name evidence="6" type="primary">106054787</name>
</gene>
<dbReference type="CDD" id="cd00707">
    <property type="entry name" value="Pancreat_lipase_like"/>
    <property type="match status" value="1"/>
</dbReference>
<evidence type="ECO:0000313" key="6">
    <source>
        <dbReference type="EnsemblMetazoa" id="BGLB028132-PA"/>
    </source>
</evidence>
<dbReference type="SUPFAM" id="SSF53474">
    <property type="entry name" value="alpha/beta-Hydrolases"/>
    <property type="match status" value="1"/>
</dbReference>
<dbReference type="VEuPathDB" id="VectorBase:BGLB028132"/>
<dbReference type="InterPro" id="IPR013818">
    <property type="entry name" value="Lipase"/>
</dbReference>
<dbReference type="PANTHER" id="PTHR11610:SF173">
    <property type="entry name" value="LIPASE DOMAIN-CONTAINING PROTEIN-RELATED"/>
    <property type="match status" value="1"/>
</dbReference>
<dbReference type="GO" id="GO:0016298">
    <property type="term" value="F:lipase activity"/>
    <property type="evidence" value="ECO:0007669"/>
    <property type="project" value="InterPro"/>
</dbReference>
<comment type="subcellular location">
    <subcellularLocation>
        <location evidence="1">Secreted</location>
    </subcellularLocation>
</comment>
<dbReference type="GO" id="GO:0005615">
    <property type="term" value="C:extracellular space"/>
    <property type="evidence" value="ECO:0007669"/>
    <property type="project" value="TreeGrafter"/>
</dbReference>
<dbReference type="GO" id="GO:0016042">
    <property type="term" value="P:lipid catabolic process"/>
    <property type="evidence" value="ECO:0007669"/>
    <property type="project" value="TreeGrafter"/>
</dbReference>
<dbReference type="PANTHER" id="PTHR11610">
    <property type="entry name" value="LIPASE"/>
    <property type="match status" value="1"/>
</dbReference>
<evidence type="ECO:0000259" key="5">
    <source>
        <dbReference type="Pfam" id="PF00151"/>
    </source>
</evidence>
<name>A0A2C9L887_BIOGL</name>
<keyword evidence="3" id="KW-0964">Secreted</keyword>
<dbReference type="InterPro" id="IPR000734">
    <property type="entry name" value="TAG_lipase"/>
</dbReference>
<reference evidence="6" key="1">
    <citation type="submission" date="2020-05" db="UniProtKB">
        <authorList>
            <consortium name="EnsemblMetazoa"/>
        </authorList>
    </citation>
    <scope>IDENTIFICATION</scope>
    <source>
        <strain evidence="6">BB02</strain>
    </source>
</reference>
<evidence type="ECO:0000256" key="1">
    <source>
        <dbReference type="ARBA" id="ARBA00004613"/>
    </source>
</evidence>
<accession>A0A2C9L887</accession>
<dbReference type="Gene3D" id="3.40.50.1820">
    <property type="entry name" value="alpha/beta hydrolase"/>
    <property type="match status" value="1"/>
</dbReference>
<dbReference type="InterPro" id="IPR033906">
    <property type="entry name" value="Lipase_N"/>
</dbReference>